<protein>
    <submittedName>
        <fullName evidence="2">Uncharacterized protein</fullName>
    </submittedName>
</protein>
<dbReference type="EMBL" id="FMVF01000002">
    <property type="protein sequence ID" value="SCX87860.1"/>
    <property type="molecule type" value="Genomic_DNA"/>
</dbReference>
<name>A0A1G5BCR6_9FLAO</name>
<accession>A0A1G5BCR6</accession>
<dbReference type="STRING" id="490189.SAMN02927903_00327"/>
<keyword evidence="1" id="KW-0812">Transmembrane</keyword>
<dbReference type="RefSeq" id="WP_091140526.1">
    <property type="nucleotide sequence ID" value="NZ_FMVF01000002.1"/>
</dbReference>
<keyword evidence="3" id="KW-1185">Reference proteome</keyword>
<evidence type="ECO:0000256" key="1">
    <source>
        <dbReference type="SAM" id="Phobius"/>
    </source>
</evidence>
<dbReference type="Proteomes" id="UP000199354">
    <property type="component" value="Unassembled WGS sequence"/>
</dbReference>
<evidence type="ECO:0000313" key="2">
    <source>
        <dbReference type="EMBL" id="SCX87860.1"/>
    </source>
</evidence>
<dbReference type="AlphaFoldDB" id="A0A1G5BCR6"/>
<organism evidence="2 3">
    <name type="scientific">Flavobacterium caeni</name>
    <dbReference type="NCBI Taxonomy" id="490189"/>
    <lineage>
        <taxon>Bacteria</taxon>
        <taxon>Pseudomonadati</taxon>
        <taxon>Bacteroidota</taxon>
        <taxon>Flavobacteriia</taxon>
        <taxon>Flavobacteriales</taxon>
        <taxon>Flavobacteriaceae</taxon>
        <taxon>Flavobacterium</taxon>
    </lineage>
</organism>
<gene>
    <name evidence="2" type="ORF">SAMN02927903_00327</name>
</gene>
<keyword evidence="1" id="KW-1133">Transmembrane helix</keyword>
<reference evidence="2 3" key="1">
    <citation type="submission" date="2016-10" db="EMBL/GenBank/DDBJ databases">
        <authorList>
            <person name="de Groot N.N."/>
        </authorList>
    </citation>
    <scope>NUCLEOTIDE SEQUENCE [LARGE SCALE GENOMIC DNA]</scope>
    <source>
        <strain evidence="2 3">CGMCC 1.7031</strain>
    </source>
</reference>
<sequence>MNHTKRGLIAAVLLMVAIGNLTRTEGAQHLSAVVFLHVFAIGALTAVLIREILGRFKNKP</sequence>
<keyword evidence="1" id="KW-0472">Membrane</keyword>
<feature type="transmembrane region" description="Helical" evidence="1">
    <location>
        <begin position="34"/>
        <end position="53"/>
    </location>
</feature>
<evidence type="ECO:0000313" key="3">
    <source>
        <dbReference type="Proteomes" id="UP000199354"/>
    </source>
</evidence>
<dbReference type="OrthoDB" id="1372601at2"/>
<proteinExistence type="predicted"/>